<protein>
    <submittedName>
        <fullName evidence="1">DUF3703 domain-containing protein</fullName>
    </submittedName>
</protein>
<dbReference type="EMBL" id="JACWZZ010000007">
    <property type="protein sequence ID" value="MBD2717301.1"/>
    <property type="molecule type" value="Genomic_DNA"/>
</dbReference>
<dbReference type="Proteomes" id="UP000642468">
    <property type="component" value="Unassembled WGS sequence"/>
</dbReference>
<reference evidence="1 2" key="1">
    <citation type="submission" date="2020-09" db="EMBL/GenBank/DDBJ databases">
        <authorList>
            <person name="Kim M.K."/>
        </authorList>
    </citation>
    <scope>NUCLEOTIDE SEQUENCE [LARGE SCALE GENOMIC DNA]</scope>
    <source>
        <strain evidence="1 2">BT646</strain>
    </source>
</reference>
<comment type="caution">
    <text evidence="1">The sequence shown here is derived from an EMBL/GenBank/DDBJ whole genome shotgun (WGS) entry which is preliminary data.</text>
</comment>
<dbReference type="Pfam" id="PF12487">
    <property type="entry name" value="DUF3703"/>
    <property type="match status" value="1"/>
</dbReference>
<proteinExistence type="predicted"/>
<evidence type="ECO:0000313" key="1">
    <source>
        <dbReference type="EMBL" id="MBD2717301.1"/>
    </source>
</evidence>
<sequence length="116" mass="12803">MFPFTISLSSGCSPGLYPTRAGTRVSSSRAHIKGQRWAWPNTRVHLLQLRHGWCIGNGREMMGQLLRMLFGFFGSLVGQVPTGNTGGANVKAEQPMPVPTDLQGLLTPQVELRKRR</sequence>
<accession>A0ABR8JNV5</accession>
<keyword evidence="2" id="KW-1185">Reference proteome</keyword>
<gene>
    <name evidence="1" type="ORF">IC231_19820</name>
</gene>
<name>A0ABR8JNV5_9BACT</name>
<evidence type="ECO:0000313" key="2">
    <source>
        <dbReference type="Proteomes" id="UP000642468"/>
    </source>
</evidence>
<dbReference type="InterPro" id="IPR022172">
    <property type="entry name" value="DUF3703"/>
</dbReference>
<organism evidence="1 2">
    <name type="scientific">Hymenobacter duratus</name>
    <dbReference type="NCBI Taxonomy" id="2771356"/>
    <lineage>
        <taxon>Bacteria</taxon>
        <taxon>Pseudomonadati</taxon>
        <taxon>Bacteroidota</taxon>
        <taxon>Cytophagia</taxon>
        <taxon>Cytophagales</taxon>
        <taxon>Hymenobacteraceae</taxon>
        <taxon>Hymenobacter</taxon>
    </lineage>
</organism>